<dbReference type="EMBL" id="AWSD01000168">
    <property type="protein sequence ID" value="ERH18476.1"/>
    <property type="molecule type" value="Genomic_DNA"/>
</dbReference>
<evidence type="ECO:0000313" key="3">
    <source>
        <dbReference type="Proteomes" id="UP000016498"/>
    </source>
</evidence>
<reference evidence="2 3" key="1">
    <citation type="submission" date="2013-06" db="EMBL/GenBank/DDBJ databases">
        <authorList>
            <person name="Weinstock G."/>
            <person name="Sodergren E."/>
            <person name="Lobos E.A."/>
            <person name="Fulton L."/>
            <person name="Fulton R."/>
            <person name="Courtney L."/>
            <person name="Fronick C."/>
            <person name="O'Laughlin M."/>
            <person name="Godfrey J."/>
            <person name="Wilson R.M."/>
            <person name="Miner T."/>
            <person name="Farmer C."/>
            <person name="Delehaunty K."/>
            <person name="Cordes M."/>
            <person name="Minx P."/>
            <person name="Tomlinson C."/>
            <person name="Chen J."/>
            <person name="Wollam A."/>
            <person name="Pepin K.H."/>
            <person name="Bhonagiri V."/>
            <person name="Zhang X."/>
            <person name="Warren W."/>
            <person name="Mitreva M."/>
            <person name="Mardis E.R."/>
            <person name="Wilson R.K."/>
        </authorList>
    </citation>
    <scope>NUCLEOTIDE SEQUENCE [LARGE SCALE GENOMIC DNA]</scope>
    <source>
        <strain evidence="2 3">F0510</strain>
    </source>
</reference>
<protein>
    <submittedName>
        <fullName evidence="2">Uncharacterized protein</fullName>
    </submittedName>
</protein>
<proteinExistence type="predicted"/>
<accession>U1Q7M7</accession>
<dbReference type="AlphaFoldDB" id="U1Q7M7"/>
<name>U1Q7M7_9ACTO</name>
<comment type="caution">
    <text evidence="2">The sequence shown here is derived from an EMBL/GenBank/DDBJ whole genome shotgun (WGS) entry which is preliminary data.</text>
</comment>
<evidence type="ECO:0000313" key="2">
    <source>
        <dbReference type="EMBL" id="ERH18476.1"/>
    </source>
</evidence>
<feature type="region of interest" description="Disordered" evidence="1">
    <location>
        <begin position="1"/>
        <end position="64"/>
    </location>
</feature>
<dbReference type="Proteomes" id="UP000016498">
    <property type="component" value="Unassembled WGS sequence"/>
</dbReference>
<dbReference type="HOGENOM" id="CLU_2244176_0_0_11"/>
<organism evidence="2 3">
    <name type="scientific">Actinomyces johnsonii F0510</name>
    <dbReference type="NCBI Taxonomy" id="1227262"/>
    <lineage>
        <taxon>Bacteria</taxon>
        <taxon>Bacillati</taxon>
        <taxon>Actinomycetota</taxon>
        <taxon>Actinomycetes</taxon>
        <taxon>Actinomycetales</taxon>
        <taxon>Actinomycetaceae</taxon>
        <taxon>Actinomyces</taxon>
    </lineage>
</organism>
<gene>
    <name evidence="2" type="ORF">HMPREF1549_01672</name>
</gene>
<sequence>MSHTHSRFIQRPTPLSDTSQPLPYGNRAPRTKSHSCVPGGFSVPDPGKIGPHHRIQGEFSDSEPFKWTSCPTGSHLSQGWEIRFTQPEGMPHGRGRRGQTVIPP</sequence>
<feature type="region of interest" description="Disordered" evidence="1">
    <location>
        <begin position="85"/>
        <end position="104"/>
    </location>
</feature>
<evidence type="ECO:0000256" key="1">
    <source>
        <dbReference type="SAM" id="MobiDB-lite"/>
    </source>
</evidence>